<dbReference type="Proteomes" id="UP000304864">
    <property type="component" value="Chromosome"/>
</dbReference>
<evidence type="ECO:0008006" key="4">
    <source>
        <dbReference type="Google" id="ProtNLM"/>
    </source>
</evidence>
<dbReference type="RefSeq" id="WP_138565133.1">
    <property type="nucleotide sequence ID" value="NZ_CP040602.1"/>
</dbReference>
<accession>A0A4P9K6F5</accession>
<evidence type="ECO:0000313" key="2">
    <source>
        <dbReference type="EMBL" id="QCU90458.1"/>
    </source>
</evidence>
<sequence length="96" mass="11263">MSSLQQTRLNLLTHSKNMLNASLDHEWQRYNELDSVWLEMLENASKEFGEQLDDIGAELMSDNEKIRENIQRAQQSLLSELEKETQKFSSVKSYLK</sequence>
<dbReference type="AlphaFoldDB" id="A0A4P9K6F5"/>
<organism evidence="2 3">
    <name type="scientific">Thiomicrorhabdus sediminis</name>
    <dbReference type="NCBI Taxonomy" id="2580412"/>
    <lineage>
        <taxon>Bacteria</taxon>
        <taxon>Pseudomonadati</taxon>
        <taxon>Pseudomonadota</taxon>
        <taxon>Gammaproteobacteria</taxon>
        <taxon>Thiotrichales</taxon>
        <taxon>Piscirickettsiaceae</taxon>
        <taxon>Thiomicrorhabdus</taxon>
    </lineage>
</organism>
<keyword evidence="1" id="KW-0175">Coiled coil</keyword>
<evidence type="ECO:0000313" key="3">
    <source>
        <dbReference type="Proteomes" id="UP000304864"/>
    </source>
</evidence>
<dbReference type="EMBL" id="CP040602">
    <property type="protein sequence ID" value="QCU90458.1"/>
    <property type="molecule type" value="Genomic_DNA"/>
</dbReference>
<proteinExistence type="predicted"/>
<name>A0A4P9K6F5_9GAMM</name>
<protein>
    <recommendedName>
        <fullName evidence="4">Proteins of 100 residues with WXG</fullName>
    </recommendedName>
</protein>
<evidence type="ECO:0000256" key="1">
    <source>
        <dbReference type="SAM" id="Coils"/>
    </source>
</evidence>
<reference evidence="2 3" key="1">
    <citation type="submission" date="2019-05" db="EMBL/GenBank/DDBJ databases">
        <title>Thiomicrorhabdus sediminis sp. nov, a novel sulfur-oxidizing bacterium isolated from coastal sediment.</title>
        <authorList>
            <person name="Liu X."/>
        </authorList>
    </citation>
    <scope>NUCLEOTIDE SEQUENCE [LARGE SCALE GENOMIC DNA]</scope>
    <source>
        <strain evidence="2 3">G1</strain>
    </source>
</reference>
<gene>
    <name evidence="2" type="ORF">FE785_07350</name>
</gene>
<dbReference type="OrthoDB" id="5616206at2"/>
<keyword evidence="3" id="KW-1185">Reference proteome</keyword>
<dbReference type="KEGG" id="thig:FE785_07350"/>
<feature type="coiled-coil region" evidence="1">
    <location>
        <begin position="56"/>
        <end position="87"/>
    </location>
</feature>